<dbReference type="PANTHER" id="PTHR23158:SF59">
    <property type="match status" value="1"/>
</dbReference>
<evidence type="ECO:0000256" key="2">
    <source>
        <dbReference type="SAM" id="Coils"/>
    </source>
</evidence>
<feature type="coiled-coil region" evidence="2">
    <location>
        <begin position="369"/>
        <end position="403"/>
    </location>
</feature>
<feature type="coiled-coil region" evidence="2">
    <location>
        <begin position="309"/>
        <end position="336"/>
    </location>
</feature>
<dbReference type="Proteomes" id="UP000335636">
    <property type="component" value="Unassembled WGS sequence"/>
</dbReference>
<evidence type="ECO:0000313" key="4">
    <source>
        <dbReference type="Proteomes" id="UP000335636"/>
    </source>
</evidence>
<dbReference type="GO" id="GO:0035459">
    <property type="term" value="P:vesicle cargo loading"/>
    <property type="evidence" value="ECO:0007669"/>
    <property type="project" value="TreeGrafter"/>
</dbReference>
<keyword evidence="1 2" id="KW-0175">Coiled coil</keyword>
<reference evidence="3" key="1">
    <citation type="submission" date="2019-04" db="EMBL/GenBank/DDBJ databases">
        <authorList>
            <person name="Alioto T."/>
            <person name="Alioto T."/>
        </authorList>
    </citation>
    <scope>NUCLEOTIDE SEQUENCE [LARGE SCALE GENOMIC DNA]</scope>
</reference>
<dbReference type="AlphaFoldDB" id="A0A5E4BM71"/>
<protein>
    <submittedName>
        <fullName evidence="3">Uncharacterized protein</fullName>
    </submittedName>
</protein>
<comment type="caution">
    <text evidence="3">The sequence shown here is derived from an EMBL/GenBank/DDBJ whole genome shotgun (WGS) entry which is preliminary data.</text>
</comment>
<dbReference type="GO" id="GO:0006888">
    <property type="term" value="P:endoplasmic reticulum to Golgi vesicle-mediated transport"/>
    <property type="evidence" value="ECO:0007669"/>
    <property type="project" value="TreeGrafter"/>
</dbReference>
<organism evidence="3 4">
    <name type="scientific">Marmota monax</name>
    <name type="common">Woodchuck</name>
    <dbReference type="NCBI Taxonomy" id="9995"/>
    <lineage>
        <taxon>Eukaryota</taxon>
        <taxon>Metazoa</taxon>
        <taxon>Chordata</taxon>
        <taxon>Craniata</taxon>
        <taxon>Vertebrata</taxon>
        <taxon>Euteleostomi</taxon>
        <taxon>Mammalia</taxon>
        <taxon>Eutheria</taxon>
        <taxon>Euarchontoglires</taxon>
        <taxon>Glires</taxon>
        <taxon>Rodentia</taxon>
        <taxon>Sciuromorpha</taxon>
        <taxon>Sciuridae</taxon>
        <taxon>Xerinae</taxon>
        <taxon>Marmotini</taxon>
        <taxon>Marmota</taxon>
    </lineage>
</organism>
<dbReference type="GO" id="GO:0070971">
    <property type="term" value="C:endoplasmic reticulum exit site"/>
    <property type="evidence" value="ECO:0007669"/>
    <property type="project" value="TreeGrafter"/>
</dbReference>
<sequence>MKPGPNPYGVPWELVMCRAIGCFALLLFLWRSFQCVRSRLYVGREKQLALKLSRRIEEKCELLEKVSLVQKELEGLESTLKGSGSEKGPREAPDLEATYKKLHRSKPSHGDERLFLEKELEEQKAKHCKQDEIMADILRRIKSLKGESEFHRSQIAETKTNLRLLQMSEEGLQLAMKEALDERSQLQHSQKPILQGDAESWREQGRVQCKESTALEDSQFHAKQVQTDKENHMESLTEGLLMMKDTSSPSKGAQTDVGNLEWGMTSESGIGAHLDDEPKGALKKLVDGAKLKASLETLEVERYQTCTFLSDIEKTKEDLREQIKSLKTEQATLLSENTWLEGENENLQQKVKVTMECYQENMMKLHGKLRVEENYRVEQEEKLSKVKEEMGHTREELETYRKRATYLKEELERTIQSCWGKIIYSEKKAQESELAAWIAERNLHYFMKQNA</sequence>
<dbReference type="PANTHER" id="PTHR23158">
    <property type="entry name" value="MELANOMA INHIBITORY ACTIVITY-RELATED"/>
    <property type="match status" value="1"/>
</dbReference>
<evidence type="ECO:0000256" key="1">
    <source>
        <dbReference type="ARBA" id="ARBA00023054"/>
    </source>
</evidence>
<keyword evidence="4" id="KW-1185">Reference proteome</keyword>
<gene>
    <name evidence="3" type="ORF">MONAX_5E031284</name>
</gene>
<dbReference type="InterPro" id="IPR051500">
    <property type="entry name" value="cTAGE_MIA/OTOR"/>
</dbReference>
<dbReference type="GO" id="GO:0005789">
    <property type="term" value="C:endoplasmic reticulum membrane"/>
    <property type="evidence" value="ECO:0007669"/>
    <property type="project" value="TreeGrafter"/>
</dbReference>
<dbReference type="GO" id="GO:0009306">
    <property type="term" value="P:protein secretion"/>
    <property type="evidence" value="ECO:0007669"/>
    <property type="project" value="TreeGrafter"/>
</dbReference>
<name>A0A5E4BM71_MARMO</name>
<accession>A0A5E4BM71</accession>
<dbReference type="EMBL" id="CABDUW010000491">
    <property type="protein sequence ID" value="VTJ70091.1"/>
    <property type="molecule type" value="Genomic_DNA"/>
</dbReference>
<evidence type="ECO:0000313" key="3">
    <source>
        <dbReference type="EMBL" id="VTJ70091.1"/>
    </source>
</evidence>
<proteinExistence type="predicted"/>